<gene>
    <name evidence="1" type="ORF">PUN28_016156</name>
</gene>
<accession>A0AAW2EWH5</accession>
<evidence type="ECO:0000313" key="1">
    <source>
        <dbReference type="EMBL" id="KAL0106252.1"/>
    </source>
</evidence>
<comment type="caution">
    <text evidence="1">The sequence shown here is derived from an EMBL/GenBank/DDBJ whole genome shotgun (WGS) entry which is preliminary data.</text>
</comment>
<keyword evidence="2" id="KW-1185">Reference proteome</keyword>
<reference evidence="1 2" key="1">
    <citation type="submission" date="2023-03" db="EMBL/GenBank/DDBJ databases">
        <title>High recombination rates correlate with genetic variation in Cardiocondyla obscurior ants.</title>
        <authorList>
            <person name="Errbii M."/>
        </authorList>
    </citation>
    <scope>NUCLEOTIDE SEQUENCE [LARGE SCALE GENOMIC DNA]</scope>
    <source>
        <strain evidence="1">Alpha-2009</strain>
        <tissue evidence="1">Whole body</tissue>
    </source>
</reference>
<sequence>MPLRITPPALFFPPPHLAGMTQSSEKFIRFITADHGYKINSCIVYIFFHPQIACILDYLNSDDVSSADFTYNFSRRLLMSITTIISDIMHEVCKRSDLNRFRQVALRRRDTSRTLSSTTKTLRNDNYPTFLVNSLGVTRTFISRAIKNTLLTFNNHPRLLPRRVLRTRTNVERALPEVRLIEESDFTRGSSAV</sequence>
<name>A0AAW2EWH5_9HYME</name>
<dbReference type="EMBL" id="JADYXP020000018">
    <property type="protein sequence ID" value="KAL0106252.1"/>
    <property type="molecule type" value="Genomic_DNA"/>
</dbReference>
<dbReference type="Proteomes" id="UP001430953">
    <property type="component" value="Unassembled WGS sequence"/>
</dbReference>
<organism evidence="1 2">
    <name type="scientific">Cardiocondyla obscurior</name>
    <dbReference type="NCBI Taxonomy" id="286306"/>
    <lineage>
        <taxon>Eukaryota</taxon>
        <taxon>Metazoa</taxon>
        <taxon>Ecdysozoa</taxon>
        <taxon>Arthropoda</taxon>
        <taxon>Hexapoda</taxon>
        <taxon>Insecta</taxon>
        <taxon>Pterygota</taxon>
        <taxon>Neoptera</taxon>
        <taxon>Endopterygota</taxon>
        <taxon>Hymenoptera</taxon>
        <taxon>Apocrita</taxon>
        <taxon>Aculeata</taxon>
        <taxon>Formicoidea</taxon>
        <taxon>Formicidae</taxon>
        <taxon>Myrmicinae</taxon>
        <taxon>Cardiocondyla</taxon>
    </lineage>
</organism>
<proteinExistence type="predicted"/>
<evidence type="ECO:0000313" key="2">
    <source>
        <dbReference type="Proteomes" id="UP001430953"/>
    </source>
</evidence>
<protein>
    <submittedName>
        <fullName evidence="1">Uncharacterized protein</fullName>
    </submittedName>
</protein>
<dbReference type="AlphaFoldDB" id="A0AAW2EWH5"/>